<feature type="compositionally biased region" description="Polar residues" evidence="6">
    <location>
        <begin position="40"/>
        <end position="63"/>
    </location>
</feature>
<dbReference type="PANTHER" id="PTHR23501">
    <property type="entry name" value="MAJOR FACILITATOR SUPERFAMILY"/>
    <property type="match status" value="1"/>
</dbReference>
<dbReference type="FunFam" id="1.20.1250.20:FF:000196">
    <property type="entry name" value="MFS toxin efflux pump (AflT)"/>
    <property type="match status" value="1"/>
</dbReference>
<dbReference type="InterPro" id="IPR011701">
    <property type="entry name" value="MFS"/>
</dbReference>
<feature type="transmembrane region" description="Helical" evidence="7">
    <location>
        <begin position="456"/>
        <end position="477"/>
    </location>
</feature>
<dbReference type="STRING" id="50376.A0A517LES9"/>
<organism evidence="9 10">
    <name type="scientific">Venturia effusa</name>
    <dbReference type="NCBI Taxonomy" id="50376"/>
    <lineage>
        <taxon>Eukaryota</taxon>
        <taxon>Fungi</taxon>
        <taxon>Dikarya</taxon>
        <taxon>Ascomycota</taxon>
        <taxon>Pezizomycotina</taxon>
        <taxon>Dothideomycetes</taxon>
        <taxon>Pleosporomycetidae</taxon>
        <taxon>Venturiales</taxon>
        <taxon>Venturiaceae</taxon>
        <taxon>Venturia</taxon>
    </lineage>
</organism>
<feature type="region of interest" description="Disordered" evidence="6">
    <location>
        <begin position="1"/>
        <end position="75"/>
    </location>
</feature>
<dbReference type="Pfam" id="PF07690">
    <property type="entry name" value="MFS_1"/>
    <property type="match status" value="1"/>
</dbReference>
<dbReference type="GO" id="GO:0022857">
    <property type="term" value="F:transmembrane transporter activity"/>
    <property type="evidence" value="ECO:0007669"/>
    <property type="project" value="InterPro"/>
</dbReference>
<dbReference type="InterPro" id="IPR020846">
    <property type="entry name" value="MFS_dom"/>
</dbReference>
<evidence type="ECO:0000256" key="2">
    <source>
        <dbReference type="ARBA" id="ARBA00007520"/>
    </source>
</evidence>
<feature type="transmembrane region" description="Helical" evidence="7">
    <location>
        <begin position="252"/>
        <end position="271"/>
    </location>
</feature>
<evidence type="ECO:0000256" key="6">
    <source>
        <dbReference type="SAM" id="MobiDB-lite"/>
    </source>
</evidence>
<evidence type="ECO:0000256" key="1">
    <source>
        <dbReference type="ARBA" id="ARBA00004141"/>
    </source>
</evidence>
<comment type="subcellular location">
    <subcellularLocation>
        <location evidence="1">Membrane</location>
        <topology evidence="1">Multi-pass membrane protein</topology>
    </subcellularLocation>
</comment>
<protein>
    <recommendedName>
        <fullName evidence="8">Major facilitator superfamily (MFS) profile domain-containing protein</fullName>
    </recommendedName>
</protein>
<feature type="transmembrane region" description="Helical" evidence="7">
    <location>
        <begin position="489"/>
        <end position="513"/>
    </location>
</feature>
<evidence type="ECO:0000256" key="3">
    <source>
        <dbReference type="ARBA" id="ARBA00022692"/>
    </source>
</evidence>
<feature type="transmembrane region" description="Helical" evidence="7">
    <location>
        <begin position="565"/>
        <end position="584"/>
    </location>
</feature>
<feature type="transmembrane region" description="Helical" evidence="7">
    <location>
        <begin position="426"/>
        <end position="444"/>
    </location>
</feature>
<feature type="transmembrane region" description="Helical" evidence="7">
    <location>
        <begin position="361"/>
        <end position="387"/>
    </location>
</feature>
<dbReference type="InterPro" id="IPR036259">
    <property type="entry name" value="MFS_trans_sf"/>
</dbReference>
<dbReference type="PROSITE" id="PS50850">
    <property type="entry name" value="MFS"/>
    <property type="match status" value="1"/>
</dbReference>
<dbReference type="GO" id="GO:0005886">
    <property type="term" value="C:plasma membrane"/>
    <property type="evidence" value="ECO:0007669"/>
    <property type="project" value="TreeGrafter"/>
</dbReference>
<dbReference type="OrthoDB" id="10021397at2759"/>
<feature type="transmembrane region" description="Helical" evidence="7">
    <location>
        <begin position="221"/>
        <end position="246"/>
    </location>
</feature>
<keyword evidence="3 7" id="KW-0812">Transmembrane</keyword>
<evidence type="ECO:0000256" key="5">
    <source>
        <dbReference type="ARBA" id="ARBA00023136"/>
    </source>
</evidence>
<dbReference type="AlphaFoldDB" id="A0A517LES9"/>
<feature type="transmembrane region" description="Helical" evidence="7">
    <location>
        <begin position="292"/>
        <end position="313"/>
    </location>
</feature>
<evidence type="ECO:0000256" key="4">
    <source>
        <dbReference type="ARBA" id="ARBA00022989"/>
    </source>
</evidence>
<feature type="transmembrane region" description="Helical" evidence="7">
    <location>
        <begin position="399"/>
        <end position="419"/>
    </location>
</feature>
<keyword evidence="4 7" id="KW-1133">Transmembrane helix</keyword>
<dbReference type="Proteomes" id="UP000316270">
    <property type="component" value="Chromosome 11"/>
</dbReference>
<dbReference type="PANTHER" id="PTHR23501:SF193">
    <property type="entry name" value="MULTIDRUG TRANSPORTER, PUTATIVE (AFU_ORTHOLOGUE AFUA_8G00940)-RELATED"/>
    <property type="match status" value="1"/>
</dbReference>
<keyword evidence="10" id="KW-1185">Reference proteome</keyword>
<dbReference type="EMBL" id="CP042195">
    <property type="protein sequence ID" value="QDS74138.1"/>
    <property type="molecule type" value="Genomic_DNA"/>
</dbReference>
<evidence type="ECO:0000256" key="7">
    <source>
        <dbReference type="SAM" id="Phobius"/>
    </source>
</evidence>
<dbReference type="SUPFAM" id="SSF103473">
    <property type="entry name" value="MFS general substrate transporter"/>
    <property type="match status" value="1"/>
</dbReference>
<feature type="domain" description="Major facilitator superfamily (MFS) profile" evidence="8">
    <location>
        <begin position="97"/>
        <end position="587"/>
    </location>
</feature>
<feature type="transmembrane region" description="Helical" evidence="7">
    <location>
        <begin position="94"/>
        <end position="120"/>
    </location>
</feature>
<sequence length="600" mass="63900">MAERHPTDDEIISMENAKSRKSHEFTSLSVVGGEAERTKNSTSITIKNRQNTTNDGLDISTNEKFAPPATADSEDAITEPSVEPTHEYVVGFKLFLVIAAVTLVVFLMLLDMSIIVTAIPRITSDFHSLSDVGWYGDVFLIAGSALQPLAGKLYTQFSSKLTFLSFLLLFEIGSVLCGAALNSNMLIVGRAVAGLGGSGLVNGALTIVAASIPMHKRPAMIGIIMSFSQIGIVSGPLVGGVLTQYASWRWCFYINLPIGGVAALLIFLIHIPENIVAANVTKRTAKSVLSQLDLVGFFHFAPSTVMFLMALQWGGQKYAWSNAIIIGLLCGGASTLLIFLAWERHAGEKAMVPFSILRNRVVWCSSIVTGLFFGSLLMFSYYLPIYFQTVEGASPTMSGVYMLPSILTQMLAAVLSGVLVGRLGYYTPWAIGSGVVVSIGAGLMSTLKPESPNAKWIGYQILVGLGRGCGIQMPIVACQNVLPPGQIPVGMAVITFAQQFGGGLFLAFGQLVFSHGLVEGLAKFAPSVDANKVIKAGATAVRDVVAKADLRDVLEAYNVSVNDCFYLAAAGSAVTVFASFGMGFGTVKKVEKKKVDGVEV</sequence>
<feature type="transmembrane region" description="Helical" evidence="7">
    <location>
        <begin position="161"/>
        <end position="181"/>
    </location>
</feature>
<feature type="transmembrane region" description="Helical" evidence="7">
    <location>
        <begin position="132"/>
        <end position="149"/>
    </location>
</feature>
<accession>A0A517LES9</accession>
<gene>
    <name evidence="9" type="ORF">FKW77_001124</name>
</gene>
<dbReference type="CDD" id="cd17502">
    <property type="entry name" value="MFS_Azr1_MDR_like"/>
    <property type="match status" value="1"/>
</dbReference>
<feature type="transmembrane region" description="Helical" evidence="7">
    <location>
        <begin position="319"/>
        <end position="340"/>
    </location>
</feature>
<feature type="transmembrane region" description="Helical" evidence="7">
    <location>
        <begin position="187"/>
        <end position="209"/>
    </location>
</feature>
<name>A0A517LES9_9PEZI</name>
<reference evidence="9 10" key="1">
    <citation type="submission" date="2019-07" db="EMBL/GenBank/DDBJ databases">
        <title>Finished genome of Venturia effusa.</title>
        <authorList>
            <person name="Young C.A."/>
            <person name="Cox M.P."/>
            <person name="Ganley A.R.D."/>
            <person name="David W.J."/>
        </authorList>
    </citation>
    <scope>NUCLEOTIDE SEQUENCE [LARGE SCALE GENOMIC DNA]</scope>
    <source>
        <strain evidence="10">albino</strain>
    </source>
</reference>
<keyword evidence="5 7" id="KW-0472">Membrane</keyword>
<dbReference type="Gene3D" id="1.20.1250.20">
    <property type="entry name" value="MFS general substrate transporter like domains"/>
    <property type="match status" value="2"/>
</dbReference>
<evidence type="ECO:0000259" key="8">
    <source>
        <dbReference type="PROSITE" id="PS50850"/>
    </source>
</evidence>
<evidence type="ECO:0000313" key="9">
    <source>
        <dbReference type="EMBL" id="QDS74138.1"/>
    </source>
</evidence>
<evidence type="ECO:0000313" key="10">
    <source>
        <dbReference type="Proteomes" id="UP000316270"/>
    </source>
</evidence>
<comment type="similarity">
    <text evidence="2">Belongs to the major facilitator superfamily. TCR/Tet family.</text>
</comment>
<proteinExistence type="inferred from homology"/>